<dbReference type="InterPro" id="IPR020103">
    <property type="entry name" value="PsdUridine_synth_cat_dom_sf"/>
</dbReference>
<dbReference type="PROSITE" id="PS50889">
    <property type="entry name" value="S4"/>
    <property type="match status" value="1"/>
</dbReference>
<evidence type="ECO:0000256" key="2">
    <source>
        <dbReference type="PROSITE-ProRule" id="PRU00182"/>
    </source>
</evidence>
<dbReference type="GO" id="GO:0009982">
    <property type="term" value="F:pseudouridine synthase activity"/>
    <property type="evidence" value="ECO:0007669"/>
    <property type="project" value="InterPro"/>
</dbReference>
<dbReference type="GeneID" id="8250008"/>
<dbReference type="EMBL" id="CP001574">
    <property type="protein sequence ID" value="ACO68331.1"/>
    <property type="molecule type" value="Genomic_DNA"/>
</dbReference>
<proteinExistence type="predicted"/>
<feature type="domain" description="Pseudouridine synthase RsuA/RluA-like" evidence="3">
    <location>
        <begin position="152"/>
        <end position="294"/>
    </location>
</feature>
<dbReference type="Pfam" id="PF00849">
    <property type="entry name" value="PseudoU_synth_2"/>
    <property type="match status" value="1"/>
</dbReference>
<dbReference type="Proteomes" id="UP000002009">
    <property type="component" value="Chromosome 1"/>
</dbReference>
<dbReference type="GO" id="GO:0003723">
    <property type="term" value="F:RNA binding"/>
    <property type="evidence" value="ECO:0007669"/>
    <property type="project" value="UniProtKB-KW"/>
</dbReference>
<dbReference type="OMA" id="SMEFAPF"/>
<dbReference type="SUPFAM" id="SSF55120">
    <property type="entry name" value="Pseudouridine synthase"/>
    <property type="match status" value="1"/>
</dbReference>
<evidence type="ECO:0000256" key="1">
    <source>
        <dbReference type="ARBA" id="ARBA00023235"/>
    </source>
</evidence>
<keyword evidence="1" id="KW-0413">Isomerase</keyword>
<dbReference type="STRING" id="296587.C1FD45"/>
<keyword evidence="5" id="KW-1185">Reference proteome</keyword>
<sequence>MNACAATVNMRTTMSDCLHKYLGLKERKVKSRSNSCTVADTVTRWRKATFETLCNSGDVDKVVRKPHRALMYGQHDTDTGGIELPFRSQQRISKIIALREFCSRREAERLISRSQVVVNGVLIHQGSKAECDSEIQLAEIGDQVWFQSKSTVALNKPRGYVSNLPSHGEVEACSLLITTTGSHIHSSKWSSRTENDNGQLNVCGRLDKNSRGLLVLSQDGVLAREVIAGVFVSKTYLVEVDKMVTQNDLDRLNGPCKFLTDVIRPIRVRLLAPTLLEFVLREGKNRQIRRMCEQMGLIVVDLFRVRLGKSELGSLPEGSWRTMPTVEGNAFKNP</sequence>
<dbReference type="InterPro" id="IPR006145">
    <property type="entry name" value="PsdUridine_synth_RsuA/RluA"/>
</dbReference>
<dbReference type="InterPro" id="IPR036986">
    <property type="entry name" value="S4_RNA-bd_sf"/>
</dbReference>
<dbReference type="RefSeq" id="XP_002507073.1">
    <property type="nucleotide sequence ID" value="XM_002507027.1"/>
</dbReference>
<dbReference type="SUPFAM" id="SSF55174">
    <property type="entry name" value="Alpha-L RNA-binding motif"/>
    <property type="match status" value="1"/>
</dbReference>
<name>C1FD45_MICCC</name>
<dbReference type="InterPro" id="IPR050343">
    <property type="entry name" value="RsuA_PseudoU_synthase"/>
</dbReference>
<evidence type="ECO:0000313" key="5">
    <source>
        <dbReference type="Proteomes" id="UP000002009"/>
    </source>
</evidence>
<dbReference type="eggNOG" id="ENOG502QQ1B">
    <property type="taxonomic scope" value="Eukaryota"/>
</dbReference>
<accession>C1FD45</accession>
<reference evidence="4 5" key="1">
    <citation type="journal article" date="2009" name="Science">
        <title>Green evolution and dynamic adaptations revealed by genomes of the marine picoeukaryotes Micromonas.</title>
        <authorList>
            <person name="Worden A.Z."/>
            <person name="Lee J.H."/>
            <person name="Mock T."/>
            <person name="Rouze P."/>
            <person name="Simmons M.P."/>
            <person name="Aerts A.L."/>
            <person name="Allen A.E."/>
            <person name="Cuvelier M.L."/>
            <person name="Derelle E."/>
            <person name="Everett M.V."/>
            <person name="Foulon E."/>
            <person name="Grimwood J."/>
            <person name="Gundlach H."/>
            <person name="Henrissat B."/>
            <person name="Napoli C."/>
            <person name="McDonald S.M."/>
            <person name="Parker M.S."/>
            <person name="Rombauts S."/>
            <person name="Salamov A."/>
            <person name="Von Dassow P."/>
            <person name="Badger J.H."/>
            <person name="Coutinho P.M."/>
            <person name="Demir E."/>
            <person name="Dubchak I."/>
            <person name="Gentemann C."/>
            <person name="Eikrem W."/>
            <person name="Gready J.E."/>
            <person name="John U."/>
            <person name="Lanier W."/>
            <person name="Lindquist E.A."/>
            <person name="Lucas S."/>
            <person name="Mayer K.F."/>
            <person name="Moreau H."/>
            <person name="Not F."/>
            <person name="Otillar R."/>
            <person name="Panaud O."/>
            <person name="Pangilinan J."/>
            <person name="Paulsen I."/>
            <person name="Piegu B."/>
            <person name="Poliakov A."/>
            <person name="Robbens S."/>
            <person name="Schmutz J."/>
            <person name="Toulza E."/>
            <person name="Wyss T."/>
            <person name="Zelensky A."/>
            <person name="Zhou K."/>
            <person name="Armbrust E.V."/>
            <person name="Bhattacharya D."/>
            <person name="Goodenough U.W."/>
            <person name="Van de Peer Y."/>
            <person name="Grigoriev I.V."/>
        </authorList>
    </citation>
    <scope>NUCLEOTIDE SEQUENCE [LARGE SCALE GENOMIC DNA]</scope>
    <source>
        <strain evidence="5">RCC299 / NOUM17</strain>
    </source>
</reference>
<dbReference type="OrthoDB" id="440619at2759"/>
<evidence type="ECO:0000313" key="4">
    <source>
        <dbReference type="EMBL" id="ACO68331.1"/>
    </source>
</evidence>
<protein>
    <submittedName>
        <fullName evidence="4">Pseudouridylate synthase</fullName>
    </submittedName>
</protein>
<gene>
    <name evidence="4" type="primary">RSU</name>
    <name evidence="4" type="ORF">MICPUN_113175</name>
</gene>
<dbReference type="InParanoid" id="C1FD45"/>
<evidence type="ECO:0000259" key="3">
    <source>
        <dbReference type="Pfam" id="PF00849"/>
    </source>
</evidence>
<keyword evidence="2" id="KW-0694">RNA-binding</keyword>
<dbReference type="KEGG" id="mis:MICPUN_113175"/>
<organism evidence="4 5">
    <name type="scientific">Micromonas commoda (strain RCC299 / NOUM17 / CCMP2709)</name>
    <name type="common">Picoplanktonic green alga</name>
    <dbReference type="NCBI Taxonomy" id="296587"/>
    <lineage>
        <taxon>Eukaryota</taxon>
        <taxon>Viridiplantae</taxon>
        <taxon>Chlorophyta</taxon>
        <taxon>Mamiellophyceae</taxon>
        <taxon>Mamiellales</taxon>
        <taxon>Mamiellaceae</taxon>
        <taxon>Micromonas</taxon>
    </lineage>
</organism>
<dbReference type="GO" id="GO:0001522">
    <property type="term" value="P:pseudouridine synthesis"/>
    <property type="evidence" value="ECO:0007669"/>
    <property type="project" value="InterPro"/>
</dbReference>
<dbReference type="PANTHER" id="PTHR47683:SF2">
    <property type="entry name" value="RNA-BINDING S4 DOMAIN-CONTAINING PROTEIN"/>
    <property type="match status" value="1"/>
</dbReference>
<dbReference type="AlphaFoldDB" id="C1FD45"/>
<dbReference type="PANTHER" id="PTHR47683">
    <property type="entry name" value="PSEUDOURIDINE SYNTHASE FAMILY PROTEIN-RELATED"/>
    <property type="match status" value="1"/>
</dbReference>
<dbReference type="CDD" id="cd00165">
    <property type="entry name" value="S4"/>
    <property type="match status" value="1"/>
</dbReference>
<dbReference type="Gene3D" id="3.30.2350.10">
    <property type="entry name" value="Pseudouridine synthase"/>
    <property type="match status" value="1"/>
</dbReference>
<dbReference type="Gene3D" id="3.10.290.10">
    <property type="entry name" value="RNA-binding S4 domain"/>
    <property type="match status" value="1"/>
</dbReference>